<evidence type="ECO:0000313" key="1">
    <source>
        <dbReference type="EMBL" id="AYF01373.1"/>
    </source>
</evidence>
<gene>
    <name evidence="1" type="ORF">PY32053_01746</name>
</gene>
<evidence type="ECO:0000313" key="2">
    <source>
        <dbReference type="Proteomes" id="UP000272010"/>
    </source>
</evidence>
<protein>
    <submittedName>
        <fullName evidence="1">Uncharacterized protein</fullName>
    </submittedName>
</protein>
<sequence length="39" mass="4522">MSGTAEQAFGLVSRPGRAIWERKLRRNVHSEVETRRNEP</sequence>
<reference evidence="2" key="1">
    <citation type="submission" date="2018-07" db="EMBL/GenBank/DDBJ databases">
        <title>Genome Structure of the Opportunistic Pathogen Paracoccus yeei (Alphaproteobacteria) and Identification of Putative Virulence Factors.</title>
        <authorList>
            <person name="Lasek R."/>
            <person name="Szuplewska M."/>
            <person name="Mitura M."/>
            <person name="Decewicz P."/>
            <person name="Chmielowska C."/>
            <person name="Pawlot A."/>
            <person name="Sentkowska D."/>
            <person name="Czarnecki J."/>
            <person name="Bartosik D."/>
        </authorList>
    </citation>
    <scope>NUCLEOTIDE SEQUENCE [LARGE SCALE GENOMIC DNA]</scope>
    <source>
        <strain evidence="2">CCUG 32053</strain>
    </source>
</reference>
<accession>A0A386UKY3</accession>
<organism evidence="1 2">
    <name type="scientific">Paracoccus yeei</name>
    <dbReference type="NCBI Taxonomy" id="147645"/>
    <lineage>
        <taxon>Bacteria</taxon>
        <taxon>Pseudomonadati</taxon>
        <taxon>Pseudomonadota</taxon>
        <taxon>Alphaproteobacteria</taxon>
        <taxon>Rhodobacterales</taxon>
        <taxon>Paracoccaceae</taxon>
        <taxon>Paracoccus</taxon>
    </lineage>
</organism>
<dbReference type="EMBL" id="CP031078">
    <property type="protein sequence ID" value="AYF01373.1"/>
    <property type="molecule type" value="Genomic_DNA"/>
</dbReference>
<proteinExistence type="predicted"/>
<dbReference type="AlphaFoldDB" id="A0A386UKY3"/>
<name>A0A386UKY3_9RHOB</name>
<dbReference type="Proteomes" id="UP000272010">
    <property type="component" value="Chromosome"/>
</dbReference>